<dbReference type="GO" id="GO:0007165">
    <property type="term" value="P:signal transduction"/>
    <property type="evidence" value="ECO:0007669"/>
    <property type="project" value="UniProtKB-KW"/>
</dbReference>
<keyword evidence="1 2" id="KW-0807">Transducer</keyword>
<proteinExistence type="predicted"/>
<protein>
    <submittedName>
        <fullName evidence="4">Chemotaxis protein</fullName>
    </submittedName>
</protein>
<dbReference type="PANTHER" id="PTHR32089">
    <property type="entry name" value="METHYL-ACCEPTING CHEMOTAXIS PROTEIN MCPB"/>
    <property type="match status" value="1"/>
</dbReference>
<evidence type="ECO:0000313" key="4">
    <source>
        <dbReference type="EMBL" id="QGU94093.1"/>
    </source>
</evidence>
<organism evidence="4 5">
    <name type="scientific">Clostridium bovifaecis</name>
    <dbReference type="NCBI Taxonomy" id="2184719"/>
    <lineage>
        <taxon>Bacteria</taxon>
        <taxon>Bacillati</taxon>
        <taxon>Bacillota</taxon>
        <taxon>Clostridia</taxon>
        <taxon>Eubacteriales</taxon>
        <taxon>Clostridiaceae</taxon>
        <taxon>Clostridium</taxon>
    </lineage>
</organism>
<dbReference type="InterPro" id="IPR004089">
    <property type="entry name" value="MCPsignal_dom"/>
</dbReference>
<dbReference type="EMBL" id="CP046522">
    <property type="protein sequence ID" value="QGU94093.1"/>
    <property type="molecule type" value="Genomic_DNA"/>
</dbReference>
<dbReference type="Pfam" id="PF00015">
    <property type="entry name" value="MCPsignal"/>
    <property type="match status" value="1"/>
</dbReference>
<evidence type="ECO:0000256" key="1">
    <source>
        <dbReference type="ARBA" id="ARBA00023224"/>
    </source>
</evidence>
<reference evidence="4 5" key="1">
    <citation type="submission" date="2019-12" db="EMBL/GenBank/DDBJ databases">
        <title>Genome sequenceing of Clostridium bovifaecis.</title>
        <authorList>
            <person name="Yao Y."/>
        </authorList>
    </citation>
    <scope>NUCLEOTIDE SEQUENCE [LARGE SCALE GENOMIC DNA]</scope>
    <source>
        <strain evidence="4 5">BXX</strain>
    </source>
</reference>
<gene>
    <name evidence="4" type="ORF">GOM49_02120</name>
</gene>
<dbReference type="Pfam" id="PF10114">
    <property type="entry name" value="PocR"/>
    <property type="match status" value="1"/>
</dbReference>
<dbReference type="PROSITE" id="PS50111">
    <property type="entry name" value="CHEMOTAXIS_TRANSDUC_2"/>
    <property type="match status" value="1"/>
</dbReference>
<dbReference type="Proteomes" id="UP000422764">
    <property type="component" value="Chromosome"/>
</dbReference>
<evidence type="ECO:0000256" key="2">
    <source>
        <dbReference type="PROSITE-ProRule" id="PRU00284"/>
    </source>
</evidence>
<keyword evidence="5" id="KW-1185">Reference proteome</keyword>
<evidence type="ECO:0000259" key="3">
    <source>
        <dbReference type="PROSITE" id="PS50111"/>
    </source>
</evidence>
<dbReference type="SMART" id="SM00283">
    <property type="entry name" value="MA"/>
    <property type="match status" value="1"/>
</dbReference>
<name>A0A6I6ENR9_9CLOT</name>
<accession>A0A6I6ENR9</accession>
<dbReference type="GO" id="GO:0016020">
    <property type="term" value="C:membrane"/>
    <property type="evidence" value="ECO:0007669"/>
    <property type="project" value="InterPro"/>
</dbReference>
<dbReference type="PANTHER" id="PTHR32089:SF112">
    <property type="entry name" value="LYSOZYME-LIKE PROTEIN-RELATED"/>
    <property type="match status" value="1"/>
</dbReference>
<feature type="domain" description="Methyl-accepting transducer" evidence="3">
    <location>
        <begin position="182"/>
        <end position="369"/>
    </location>
</feature>
<dbReference type="Gene3D" id="1.10.287.950">
    <property type="entry name" value="Methyl-accepting chemotaxis protein"/>
    <property type="match status" value="1"/>
</dbReference>
<sequence length="369" mass="40204">MSYNYTKLVYSIKILNKQRGEIKVKSLSENTDDLDQLELKNIIDLEFLQKFQDNFAKSMNIASVTVDTHGNPVTNPSCYTEFCSGFTQSTSVGKSRCAESHKRGGEEASRTGKPAIYRCHAGLVDFAAPIMLEGKQIGTILGGQILPEVPNEASFIDTAEEIGVNKEGYISAVKKVRIVDEENIRAAAEVLFILANTLSKIGYEQYKLKQVAGTLSDNFSQISATMEELAASSINVSENQRVLNKEINTVQEVSKKINQILDAIKTIANQTKMLGLNASIEAARAGEAGKGFGVVATEIRKLSDDSKNTADIIGKLTLDIQQSVNKTIEISKSTLITTQQQADAVQETAASVEEVMSLTDQLHELADSL</sequence>
<evidence type="ECO:0000313" key="5">
    <source>
        <dbReference type="Proteomes" id="UP000422764"/>
    </source>
</evidence>
<dbReference type="AlphaFoldDB" id="A0A6I6ENR9"/>
<dbReference type="SUPFAM" id="SSF58104">
    <property type="entry name" value="Methyl-accepting chemotaxis protein (MCP) signaling domain"/>
    <property type="match status" value="1"/>
</dbReference>
<dbReference type="InterPro" id="IPR018771">
    <property type="entry name" value="PocR_dom"/>
</dbReference>